<keyword evidence="2" id="KW-0812">Transmembrane</keyword>
<feature type="transmembrane region" description="Helical" evidence="2">
    <location>
        <begin position="21"/>
        <end position="39"/>
    </location>
</feature>
<organism evidence="3 4">
    <name type="scientific">Bifidobacterium canis</name>
    <dbReference type="NCBI Taxonomy" id="2610880"/>
    <lineage>
        <taxon>Bacteria</taxon>
        <taxon>Bacillati</taxon>
        <taxon>Actinomycetota</taxon>
        <taxon>Actinomycetes</taxon>
        <taxon>Bifidobacteriales</taxon>
        <taxon>Bifidobacteriaceae</taxon>
        <taxon>Bifidobacterium</taxon>
    </lineage>
</organism>
<evidence type="ECO:0000313" key="3">
    <source>
        <dbReference type="EMBL" id="MUH60057.1"/>
    </source>
</evidence>
<feature type="region of interest" description="Disordered" evidence="1">
    <location>
        <begin position="234"/>
        <end position="303"/>
    </location>
</feature>
<evidence type="ECO:0000313" key="4">
    <source>
        <dbReference type="Proteomes" id="UP000487882"/>
    </source>
</evidence>
<keyword evidence="4" id="KW-1185">Reference proteome</keyword>
<gene>
    <name evidence="3" type="ORF">GSD1FS_1408</name>
</gene>
<feature type="compositionally biased region" description="Low complexity" evidence="1">
    <location>
        <begin position="367"/>
        <end position="397"/>
    </location>
</feature>
<reference evidence="3 4" key="1">
    <citation type="submission" date="2019-09" db="EMBL/GenBank/DDBJ databases">
        <title>Bifidobacterium canis sp. nov., isolated from the digestive tract of German Shepherd dog puppy.</title>
        <authorList>
            <person name="Bunesova V."/>
        </authorList>
    </citation>
    <scope>NUCLEOTIDE SEQUENCE [LARGE SCALE GENOMIC DNA]</scope>
    <source>
        <strain evidence="3 4">GSD1FS</strain>
    </source>
</reference>
<evidence type="ECO:0000256" key="2">
    <source>
        <dbReference type="SAM" id="Phobius"/>
    </source>
</evidence>
<feature type="region of interest" description="Disordered" evidence="1">
    <location>
        <begin position="367"/>
        <end position="404"/>
    </location>
</feature>
<feature type="transmembrane region" description="Helical" evidence="2">
    <location>
        <begin position="200"/>
        <end position="220"/>
    </location>
</feature>
<accession>A0A7K1J5Y6</accession>
<dbReference type="Proteomes" id="UP000487882">
    <property type="component" value="Unassembled WGS sequence"/>
</dbReference>
<dbReference type="EMBL" id="WNLP01000007">
    <property type="protein sequence ID" value="MUH60057.1"/>
    <property type="molecule type" value="Genomic_DNA"/>
</dbReference>
<comment type="caution">
    <text evidence="3">The sequence shown here is derived from an EMBL/GenBank/DDBJ whole genome shotgun (WGS) entry which is preliminary data.</text>
</comment>
<dbReference type="PROSITE" id="PS51257">
    <property type="entry name" value="PROKAR_LIPOPROTEIN"/>
    <property type="match status" value="1"/>
</dbReference>
<proteinExistence type="predicted"/>
<keyword evidence="2" id="KW-0472">Membrane</keyword>
<dbReference type="AlphaFoldDB" id="A0A7K1J5Y6"/>
<keyword evidence="2" id="KW-1133">Transmembrane helix</keyword>
<evidence type="ECO:0000256" key="1">
    <source>
        <dbReference type="SAM" id="MobiDB-lite"/>
    </source>
</evidence>
<feature type="compositionally biased region" description="Basic residues" evidence="1">
    <location>
        <begin position="263"/>
        <end position="278"/>
    </location>
</feature>
<feature type="compositionally biased region" description="Basic and acidic residues" evidence="1">
    <location>
        <begin position="234"/>
        <end position="250"/>
    </location>
</feature>
<sequence length="404" mass="42438">MKKDAPVKKEPTRHAKIMRGIVTPIFGLLAVACIVLGVLNQTIWKPNPSISASAPVENTQYLLIDQGVADLVDSTVTVTATSASATANDGVCMALTTSKDAAGWLAGQSYERITGLSSWTELSHSMQEAQGEAKTSDADVAFKDSDMWSQVSCDAGRASLNLKEATDTSVILVDFGQKISDGTIDLHWTRHNIPNFALPWYFGGGLCAILAVLCASVFAMDMSARRKRISARAEKARAERHERRKEEPKISEALAGSLAALKPRGKSKKRGAARHGRHSGSAGATGRVQAGESTPTIVDPHSRNMLAERTSAAGADTGAGLGTGDAVNANETETSAQNTQDTAATSVISPEELQSYFARFAQEVGVDDSAQTAADSADDSANNSTTSSDASSGTSSDTDGKEND</sequence>
<name>A0A7K1J5Y6_9BIFI</name>
<protein>
    <submittedName>
        <fullName evidence="3">GTPase</fullName>
    </submittedName>
</protein>